<dbReference type="InterPro" id="IPR049255">
    <property type="entry name" value="Apc1_N"/>
</dbReference>
<keyword evidence="1" id="KW-0132">Cell division</keyword>
<evidence type="ECO:0000256" key="2">
    <source>
        <dbReference type="ARBA" id="ARBA00022776"/>
    </source>
</evidence>
<protein>
    <submittedName>
        <fullName evidence="5">Anaphase-promoting complex subunit 1</fullName>
    </submittedName>
</protein>
<keyword evidence="3" id="KW-0131">Cell cycle</keyword>
<evidence type="ECO:0000256" key="1">
    <source>
        <dbReference type="ARBA" id="ARBA00022618"/>
    </source>
</evidence>
<dbReference type="Proteomes" id="UP000288805">
    <property type="component" value="Unassembled WGS sequence"/>
</dbReference>
<comment type="caution">
    <text evidence="5">The sequence shown here is derived from an EMBL/GenBank/DDBJ whole genome shotgun (WGS) entry which is preliminary data.</text>
</comment>
<dbReference type="Pfam" id="PF12859">
    <property type="entry name" value="ANAPC1"/>
    <property type="match status" value="1"/>
</dbReference>
<organism evidence="5 6">
    <name type="scientific">Vitis vinifera</name>
    <name type="common">Grape</name>
    <dbReference type="NCBI Taxonomy" id="29760"/>
    <lineage>
        <taxon>Eukaryota</taxon>
        <taxon>Viridiplantae</taxon>
        <taxon>Streptophyta</taxon>
        <taxon>Embryophyta</taxon>
        <taxon>Tracheophyta</taxon>
        <taxon>Spermatophyta</taxon>
        <taxon>Magnoliopsida</taxon>
        <taxon>eudicotyledons</taxon>
        <taxon>Gunneridae</taxon>
        <taxon>Pentapetalae</taxon>
        <taxon>rosids</taxon>
        <taxon>Vitales</taxon>
        <taxon>Vitaceae</taxon>
        <taxon>Viteae</taxon>
        <taxon>Vitis</taxon>
    </lineage>
</organism>
<dbReference type="PANTHER" id="PTHR12827">
    <property type="entry name" value="MEIOTIC CHECKPOINT REGULATOR TSG24 FAMILY MEMBER"/>
    <property type="match status" value="1"/>
</dbReference>
<dbReference type="AlphaFoldDB" id="A0A438J2E0"/>
<evidence type="ECO:0000256" key="3">
    <source>
        <dbReference type="ARBA" id="ARBA00023306"/>
    </source>
</evidence>
<evidence type="ECO:0000259" key="4">
    <source>
        <dbReference type="Pfam" id="PF12859"/>
    </source>
</evidence>
<dbReference type="EMBL" id="QGNW01000067">
    <property type="protein sequence ID" value="RVX03114.1"/>
    <property type="molecule type" value="Genomic_DNA"/>
</dbReference>
<dbReference type="GO" id="GO:0005680">
    <property type="term" value="C:anaphase-promoting complex"/>
    <property type="evidence" value="ECO:0007669"/>
    <property type="project" value="InterPro"/>
</dbReference>
<evidence type="ECO:0000313" key="5">
    <source>
        <dbReference type="EMBL" id="RVX03114.1"/>
    </source>
</evidence>
<gene>
    <name evidence="5" type="primary">APC1_3</name>
    <name evidence="5" type="ORF">CK203_016776</name>
</gene>
<keyword evidence="2" id="KW-0498">Mitosis</keyword>
<name>A0A438J2E0_VITVI</name>
<proteinExistence type="predicted"/>
<sequence length="253" mass="28260">MGGDPNHIHSQEERMDYGLVILGWKIGVLYKRRKKACWCRLGDMSEALLCVLQIDSLTIYNTSGEVVSIPLARTVTSIWPLPFGLLLQQATEGISPAHLPFSSSSPLLGGRDITRPKREIGHSPRQNFSLLNTFDYIIKGDGASFSSHLILKDPLEEPHSTYIEERGKLNIMKEFDERTIWTSDLIPLMASYNKGKMQHSVWVAEVINSCLEVSNASLSDVIPAGVLPNNSHSEGFGRGRVPRQLLVRCQLTY</sequence>
<dbReference type="GO" id="GO:0051301">
    <property type="term" value="P:cell division"/>
    <property type="evidence" value="ECO:0007669"/>
    <property type="project" value="UniProtKB-KW"/>
</dbReference>
<dbReference type="PANTHER" id="PTHR12827:SF3">
    <property type="entry name" value="ANAPHASE-PROMOTING COMPLEX SUBUNIT 1"/>
    <property type="match status" value="1"/>
</dbReference>
<feature type="domain" description="Anaphase-promoting complex subunit 1 N-terminal" evidence="4">
    <location>
        <begin position="34"/>
        <end position="208"/>
    </location>
</feature>
<accession>A0A438J2E0</accession>
<evidence type="ECO:0000313" key="6">
    <source>
        <dbReference type="Proteomes" id="UP000288805"/>
    </source>
</evidence>
<reference evidence="5 6" key="1">
    <citation type="journal article" date="2018" name="PLoS Genet.">
        <title>Population sequencing reveals clonal diversity and ancestral inbreeding in the grapevine cultivar Chardonnay.</title>
        <authorList>
            <person name="Roach M.J."/>
            <person name="Johnson D.L."/>
            <person name="Bohlmann J."/>
            <person name="van Vuuren H.J."/>
            <person name="Jones S.J."/>
            <person name="Pretorius I.S."/>
            <person name="Schmidt S.A."/>
            <person name="Borneman A.R."/>
        </authorList>
    </citation>
    <scope>NUCLEOTIDE SEQUENCE [LARGE SCALE GENOMIC DNA]</scope>
    <source>
        <strain evidence="6">cv. Chardonnay</strain>
        <tissue evidence="5">Leaf</tissue>
    </source>
</reference>
<dbReference type="InterPro" id="IPR024990">
    <property type="entry name" value="Apc1"/>
</dbReference>